<protein>
    <submittedName>
        <fullName evidence="1">Uncharacterized protein</fullName>
    </submittedName>
</protein>
<proteinExistence type="predicted"/>
<accession>A0A4C1XIB5</accession>
<comment type="caution">
    <text evidence="1">The sequence shown here is derived from an EMBL/GenBank/DDBJ whole genome shotgun (WGS) entry which is preliminary data.</text>
</comment>
<evidence type="ECO:0000313" key="2">
    <source>
        <dbReference type="Proteomes" id="UP000299102"/>
    </source>
</evidence>
<organism evidence="1 2">
    <name type="scientific">Eumeta variegata</name>
    <name type="common">Bagworm moth</name>
    <name type="synonym">Eumeta japonica</name>
    <dbReference type="NCBI Taxonomy" id="151549"/>
    <lineage>
        <taxon>Eukaryota</taxon>
        <taxon>Metazoa</taxon>
        <taxon>Ecdysozoa</taxon>
        <taxon>Arthropoda</taxon>
        <taxon>Hexapoda</taxon>
        <taxon>Insecta</taxon>
        <taxon>Pterygota</taxon>
        <taxon>Neoptera</taxon>
        <taxon>Endopterygota</taxon>
        <taxon>Lepidoptera</taxon>
        <taxon>Glossata</taxon>
        <taxon>Ditrysia</taxon>
        <taxon>Tineoidea</taxon>
        <taxon>Psychidae</taxon>
        <taxon>Oiketicinae</taxon>
        <taxon>Eumeta</taxon>
    </lineage>
</organism>
<dbReference type="EMBL" id="BGZK01000876">
    <property type="protein sequence ID" value="GBP63681.1"/>
    <property type="molecule type" value="Genomic_DNA"/>
</dbReference>
<keyword evidence="2" id="KW-1185">Reference proteome</keyword>
<name>A0A4C1XIB5_EUMVA</name>
<dbReference type="AlphaFoldDB" id="A0A4C1XIB5"/>
<dbReference type="Proteomes" id="UP000299102">
    <property type="component" value="Unassembled WGS sequence"/>
</dbReference>
<sequence>MPYTLKLASKSKSMGYFPRLRNMRYGNPPRSRHSLPPAAPYPLHQSTPSSLVYPNPAQEAGNALLHYGAASVHGQRRKTVEHTPMIFNSPVRQLHRTVKICPDVARALPRPGVEVDVIGPIRGKTRASLSNRMPLNFRQIDFFRSTDTPQYKHPRTFRATLIRRESS</sequence>
<reference evidence="1 2" key="1">
    <citation type="journal article" date="2019" name="Commun. Biol.">
        <title>The bagworm genome reveals a unique fibroin gene that provides high tensile strength.</title>
        <authorList>
            <person name="Kono N."/>
            <person name="Nakamura H."/>
            <person name="Ohtoshi R."/>
            <person name="Tomita M."/>
            <person name="Numata K."/>
            <person name="Arakawa K."/>
        </authorList>
    </citation>
    <scope>NUCLEOTIDE SEQUENCE [LARGE SCALE GENOMIC DNA]</scope>
</reference>
<gene>
    <name evidence="1" type="ORF">EVAR_82041_1</name>
</gene>
<evidence type="ECO:0000313" key="1">
    <source>
        <dbReference type="EMBL" id="GBP63681.1"/>
    </source>
</evidence>